<dbReference type="InterPro" id="IPR050707">
    <property type="entry name" value="HTH_MetabolicPath_Reg"/>
</dbReference>
<dbReference type="InterPro" id="IPR029016">
    <property type="entry name" value="GAF-like_dom_sf"/>
</dbReference>
<dbReference type="RefSeq" id="WP_079490214.1">
    <property type="nucleotide sequence ID" value="NZ_FUZT01000003.1"/>
</dbReference>
<keyword evidence="9" id="KW-1185">Reference proteome</keyword>
<evidence type="ECO:0000313" key="8">
    <source>
        <dbReference type="EMBL" id="SKC53921.1"/>
    </source>
</evidence>
<dbReference type="AlphaFoldDB" id="A0A1T5JR65"/>
<dbReference type="STRING" id="36842.SAMN02194393_01265"/>
<keyword evidence="2" id="KW-0238">DNA-binding</keyword>
<dbReference type="SUPFAM" id="SSF55781">
    <property type="entry name" value="GAF domain-like"/>
    <property type="match status" value="1"/>
</dbReference>
<dbReference type="SUPFAM" id="SSF46785">
    <property type="entry name" value="Winged helix' DNA-binding domain"/>
    <property type="match status" value="1"/>
</dbReference>
<evidence type="ECO:0000256" key="5">
    <source>
        <dbReference type="ARBA" id="ARBA00070406"/>
    </source>
</evidence>
<dbReference type="PROSITE" id="PS51077">
    <property type="entry name" value="HTH_ICLR"/>
    <property type="match status" value="1"/>
</dbReference>
<dbReference type="InterPro" id="IPR014757">
    <property type="entry name" value="Tscrpt_reg_IclR_C"/>
</dbReference>
<dbReference type="FunFam" id="1.10.10.10:FF:000056">
    <property type="entry name" value="IclR family transcriptional regulator"/>
    <property type="match status" value="1"/>
</dbReference>
<dbReference type="GO" id="GO:0003700">
    <property type="term" value="F:DNA-binding transcription factor activity"/>
    <property type="evidence" value="ECO:0007669"/>
    <property type="project" value="TreeGrafter"/>
</dbReference>
<proteinExistence type="predicted"/>
<dbReference type="InterPro" id="IPR036390">
    <property type="entry name" value="WH_DNA-bd_sf"/>
</dbReference>
<sequence>MEKSRKSNEINSIKRAIKILNLYKGDIKYLGITDISKAINLHKTTVHRIVKTLESEGWLVQNKHSEKYRLGFKILNIASEIRNQYDFKEIILEEMESLCNQVDETVMLSVYTKNGGICLEKVETKAVIKLTSQPGRNIPLHCGATGKILLAYAPEEDVNQLIKNGLKKYTENTVTDGEVLIKQLKDIKRKGYVISKAENDDGALGIGAPIFDDKKNLLYGLSIAGPIERVETKGVDLLLKKVIDSAENISKKIYLLR</sequence>
<evidence type="ECO:0000256" key="2">
    <source>
        <dbReference type="ARBA" id="ARBA00023125"/>
    </source>
</evidence>
<keyword evidence="1" id="KW-0805">Transcription regulation</keyword>
<name>A0A1T5JR65_9FIRM</name>
<dbReference type="Gene3D" id="1.10.10.10">
    <property type="entry name" value="Winged helix-like DNA-binding domain superfamily/Winged helix DNA-binding domain"/>
    <property type="match status" value="1"/>
</dbReference>
<dbReference type="Pfam" id="PF09339">
    <property type="entry name" value="HTH_IclR"/>
    <property type="match status" value="1"/>
</dbReference>
<reference evidence="8 9" key="1">
    <citation type="submission" date="2017-02" db="EMBL/GenBank/DDBJ databases">
        <authorList>
            <person name="Peterson S.W."/>
        </authorList>
    </citation>
    <scope>NUCLEOTIDE SEQUENCE [LARGE SCALE GENOMIC DNA]</scope>
    <source>
        <strain evidence="8 9">M1</strain>
    </source>
</reference>
<feature type="domain" description="HTH iclR-type" evidence="6">
    <location>
        <begin position="10"/>
        <end position="72"/>
    </location>
</feature>
<feature type="domain" description="IclR-ED" evidence="7">
    <location>
        <begin position="73"/>
        <end position="255"/>
    </location>
</feature>
<dbReference type="PANTHER" id="PTHR30136">
    <property type="entry name" value="HELIX-TURN-HELIX TRANSCRIPTIONAL REGULATOR, ICLR FAMILY"/>
    <property type="match status" value="1"/>
</dbReference>
<dbReference type="GO" id="GO:0045892">
    <property type="term" value="P:negative regulation of DNA-templated transcription"/>
    <property type="evidence" value="ECO:0007669"/>
    <property type="project" value="TreeGrafter"/>
</dbReference>
<dbReference type="PROSITE" id="PS51078">
    <property type="entry name" value="ICLR_ED"/>
    <property type="match status" value="1"/>
</dbReference>
<dbReference type="Gene3D" id="3.30.450.40">
    <property type="match status" value="1"/>
</dbReference>
<organism evidence="8 9">
    <name type="scientific">Maledivibacter halophilus</name>
    <dbReference type="NCBI Taxonomy" id="36842"/>
    <lineage>
        <taxon>Bacteria</taxon>
        <taxon>Bacillati</taxon>
        <taxon>Bacillota</taxon>
        <taxon>Clostridia</taxon>
        <taxon>Peptostreptococcales</taxon>
        <taxon>Caminicellaceae</taxon>
        <taxon>Maledivibacter</taxon>
    </lineage>
</organism>
<dbReference type="Proteomes" id="UP000190285">
    <property type="component" value="Unassembled WGS sequence"/>
</dbReference>
<dbReference type="PANTHER" id="PTHR30136:SF24">
    <property type="entry name" value="HTH-TYPE TRANSCRIPTIONAL REPRESSOR ALLR"/>
    <property type="match status" value="1"/>
</dbReference>
<evidence type="ECO:0000313" key="9">
    <source>
        <dbReference type="Proteomes" id="UP000190285"/>
    </source>
</evidence>
<dbReference type="EMBL" id="FUZT01000003">
    <property type="protein sequence ID" value="SKC53921.1"/>
    <property type="molecule type" value="Genomic_DNA"/>
</dbReference>
<protein>
    <recommendedName>
        <fullName evidence="5">Glycerol operon regulatory protein</fullName>
    </recommendedName>
</protein>
<keyword evidence="3" id="KW-0804">Transcription</keyword>
<dbReference type="InterPro" id="IPR036388">
    <property type="entry name" value="WH-like_DNA-bd_sf"/>
</dbReference>
<evidence type="ECO:0000256" key="3">
    <source>
        <dbReference type="ARBA" id="ARBA00023163"/>
    </source>
</evidence>
<evidence type="ECO:0000256" key="1">
    <source>
        <dbReference type="ARBA" id="ARBA00023015"/>
    </source>
</evidence>
<evidence type="ECO:0000259" key="6">
    <source>
        <dbReference type="PROSITE" id="PS51077"/>
    </source>
</evidence>
<dbReference type="InterPro" id="IPR005471">
    <property type="entry name" value="Tscrpt_reg_IclR_N"/>
</dbReference>
<dbReference type="Pfam" id="PF01614">
    <property type="entry name" value="IclR_C"/>
    <property type="match status" value="1"/>
</dbReference>
<comment type="function">
    <text evidence="4">May be an activator protein for the gylABX operon.</text>
</comment>
<dbReference type="GO" id="GO:0003677">
    <property type="term" value="F:DNA binding"/>
    <property type="evidence" value="ECO:0007669"/>
    <property type="project" value="UniProtKB-KW"/>
</dbReference>
<dbReference type="OrthoDB" id="9791752at2"/>
<dbReference type="SMART" id="SM00346">
    <property type="entry name" value="HTH_ICLR"/>
    <property type="match status" value="1"/>
</dbReference>
<evidence type="ECO:0000259" key="7">
    <source>
        <dbReference type="PROSITE" id="PS51078"/>
    </source>
</evidence>
<gene>
    <name evidence="8" type="ORF">SAMN02194393_01265</name>
</gene>
<accession>A0A1T5JR65</accession>
<evidence type="ECO:0000256" key="4">
    <source>
        <dbReference type="ARBA" id="ARBA00058938"/>
    </source>
</evidence>